<dbReference type="GO" id="GO:0005524">
    <property type="term" value="F:ATP binding"/>
    <property type="evidence" value="ECO:0007669"/>
    <property type="project" value="UniProtKB-KW"/>
</dbReference>
<reference evidence="10" key="1">
    <citation type="submission" date="2023-01" db="EMBL/GenBank/DDBJ databases">
        <title>Metagenome sequencing of chrysophaentin producing Chrysophaeum taylorii.</title>
        <authorList>
            <person name="Davison J."/>
            <person name="Bewley C."/>
        </authorList>
    </citation>
    <scope>NUCLEOTIDE SEQUENCE</scope>
    <source>
        <strain evidence="10">NIES-1699</strain>
    </source>
</reference>
<keyword evidence="5" id="KW-0411">Iron-sulfur</keyword>
<evidence type="ECO:0000256" key="1">
    <source>
        <dbReference type="ARBA" id="ARBA00022723"/>
    </source>
</evidence>
<dbReference type="AlphaFoldDB" id="A0AAD7UI51"/>
<keyword evidence="3" id="KW-0067">ATP-binding</keyword>
<dbReference type="Pfam" id="PF01883">
    <property type="entry name" value="FeS_assembly_P"/>
    <property type="match status" value="1"/>
</dbReference>
<comment type="similarity">
    <text evidence="6">Belongs to the Mrp/NBP35 ATP-binding proteins family.</text>
</comment>
<evidence type="ECO:0000259" key="8">
    <source>
        <dbReference type="Pfam" id="PF01883"/>
    </source>
</evidence>
<dbReference type="CDD" id="cd02037">
    <property type="entry name" value="Mrp_NBP35"/>
    <property type="match status" value="1"/>
</dbReference>
<name>A0AAD7UI51_9STRA</name>
<dbReference type="GO" id="GO:0046872">
    <property type="term" value="F:metal ion binding"/>
    <property type="evidence" value="ECO:0007669"/>
    <property type="project" value="UniProtKB-KW"/>
</dbReference>
<dbReference type="InterPro" id="IPR033756">
    <property type="entry name" value="YlxH/NBP35"/>
</dbReference>
<dbReference type="GO" id="GO:0051539">
    <property type="term" value="F:4 iron, 4 sulfur cluster binding"/>
    <property type="evidence" value="ECO:0007669"/>
    <property type="project" value="TreeGrafter"/>
</dbReference>
<evidence type="ECO:0000256" key="3">
    <source>
        <dbReference type="ARBA" id="ARBA00022840"/>
    </source>
</evidence>
<feature type="domain" description="Gamma-butyrobetaine hydroxylase-like N-terminal" evidence="9">
    <location>
        <begin position="475"/>
        <end position="541"/>
    </location>
</feature>
<dbReference type="HAMAP" id="MF_02040">
    <property type="entry name" value="Mrp_NBP35"/>
    <property type="match status" value="1"/>
</dbReference>
<keyword evidence="11" id="KW-1185">Reference proteome</keyword>
<dbReference type="Gene3D" id="3.40.50.300">
    <property type="entry name" value="P-loop containing nucleotide triphosphate hydrolases"/>
    <property type="match status" value="1"/>
</dbReference>
<dbReference type="SUPFAM" id="SSF52540">
    <property type="entry name" value="P-loop containing nucleoside triphosphate hydrolases"/>
    <property type="match status" value="1"/>
</dbReference>
<dbReference type="InterPro" id="IPR000808">
    <property type="entry name" value="Mrp-like_CS"/>
</dbReference>
<dbReference type="InterPro" id="IPR044304">
    <property type="entry name" value="NUBPL-like"/>
</dbReference>
<evidence type="ECO:0000256" key="2">
    <source>
        <dbReference type="ARBA" id="ARBA00022741"/>
    </source>
</evidence>
<dbReference type="PROSITE" id="PS01215">
    <property type="entry name" value="MRP"/>
    <property type="match status" value="1"/>
</dbReference>
<dbReference type="InterPro" id="IPR027417">
    <property type="entry name" value="P-loop_NTPase"/>
</dbReference>
<dbReference type="EMBL" id="JAQMWT010000316">
    <property type="protein sequence ID" value="KAJ8605334.1"/>
    <property type="molecule type" value="Genomic_DNA"/>
</dbReference>
<dbReference type="Proteomes" id="UP001230188">
    <property type="component" value="Unassembled WGS sequence"/>
</dbReference>
<dbReference type="Gene3D" id="3.30.2020.30">
    <property type="match status" value="1"/>
</dbReference>
<proteinExistence type="inferred from homology"/>
<protein>
    <submittedName>
        <fullName evidence="10">Uncharacterized protein</fullName>
    </submittedName>
</protein>
<feature type="chain" id="PRO_5041999759" evidence="7">
    <location>
        <begin position="23"/>
        <end position="564"/>
    </location>
</feature>
<gene>
    <name evidence="10" type="ORF">CTAYLR_002387</name>
</gene>
<keyword evidence="7" id="KW-0732">Signal</keyword>
<dbReference type="InterPro" id="IPR010376">
    <property type="entry name" value="GBBH-like_N"/>
</dbReference>
<evidence type="ECO:0000256" key="4">
    <source>
        <dbReference type="ARBA" id="ARBA00023004"/>
    </source>
</evidence>
<dbReference type="InterPro" id="IPR038492">
    <property type="entry name" value="GBBH-like_N_sf"/>
</dbReference>
<accession>A0AAD7UI51</accession>
<dbReference type="PANTHER" id="PTHR42961">
    <property type="entry name" value="IRON-SULFUR PROTEIN NUBPL"/>
    <property type="match status" value="1"/>
</dbReference>
<evidence type="ECO:0000256" key="5">
    <source>
        <dbReference type="ARBA" id="ARBA00023014"/>
    </source>
</evidence>
<dbReference type="InterPro" id="IPR002744">
    <property type="entry name" value="MIP18-like"/>
</dbReference>
<dbReference type="GO" id="GO:0016226">
    <property type="term" value="P:iron-sulfur cluster assembly"/>
    <property type="evidence" value="ECO:0007669"/>
    <property type="project" value="InterPro"/>
</dbReference>
<dbReference type="Pfam" id="PF06155">
    <property type="entry name" value="GBBH-like_N"/>
    <property type="match status" value="1"/>
</dbReference>
<evidence type="ECO:0000256" key="6">
    <source>
        <dbReference type="ARBA" id="ARBA00024036"/>
    </source>
</evidence>
<dbReference type="InterPro" id="IPR019591">
    <property type="entry name" value="Mrp/NBP35_ATP-bd"/>
</dbReference>
<feature type="domain" description="MIP18 family-like" evidence="8">
    <location>
        <begin position="46"/>
        <end position="105"/>
    </location>
</feature>
<feature type="signal peptide" evidence="7">
    <location>
        <begin position="1"/>
        <end position="22"/>
    </location>
</feature>
<evidence type="ECO:0000259" key="9">
    <source>
        <dbReference type="Pfam" id="PF06155"/>
    </source>
</evidence>
<evidence type="ECO:0000256" key="7">
    <source>
        <dbReference type="SAM" id="SignalP"/>
    </source>
</evidence>
<keyword evidence="4" id="KW-0408">Iron</keyword>
<keyword evidence="2" id="KW-0547">Nucleotide-binding</keyword>
<evidence type="ECO:0000313" key="10">
    <source>
        <dbReference type="EMBL" id="KAJ8605334.1"/>
    </source>
</evidence>
<organism evidence="10 11">
    <name type="scientific">Chrysophaeum taylorii</name>
    <dbReference type="NCBI Taxonomy" id="2483200"/>
    <lineage>
        <taxon>Eukaryota</taxon>
        <taxon>Sar</taxon>
        <taxon>Stramenopiles</taxon>
        <taxon>Ochrophyta</taxon>
        <taxon>Pelagophyceae</taxon>
        <taxon>Pelagomonadales</taxon>
        <taxon>Pelagomonadaceae</taxon>
        <taxon>Chrysophaeum</taxon>
    </lineage>
</organism>
<sequence length="564" mass="60057">MRQLVAIVVVVVTAAFVAPPLSRRRVVPCNRRATLDAEAEFTARLAVVEALRGVVVEDTDVVSAGMVGGVSISDALLRVDLELPGGVEQAAAESLAAQCEAAAAATRDALADEGLIAATCSVDVFAVVGKPPPQEQEQQEVEASTGVVEATRRVKRIVAVSSCKGGVGKSTVAANVAFALSCKGLRVGIVDADVHGPSLPTLVGTPDVPGPGEPYVRLAPEIDEFGRELLEPLEKAGVKLMSFGFLGGDAPAMMRGSRVAGVVQQLATSVAWRDLDYLVIDMPPGTGDAQLTLCQHLAIDAAVVVTTPSKLAFADVVKGIKLFDEVSVPVVAVVENMAEFFPPTSETSREAKAFVERNLDAIDPARRSEFESDLAALLATPRRVFGDPHARKLREMWGIDHAIQIPLATDVAARADAGTPFVLVPPDRRSPEEARAADAVGVLVEAILAETTSEEDLRPPDLRFDGTSILATFAGETIQINPRELRLECRCALCVDEETGKLSPNRVPVPQDVKPLTIARNGNYAAAISWSDGHSSLYPFRAFVPAYAKKREQQQQRPLRHQTL</sequence>
<dbReference type="GO" id="GO:0140663">
    <property type="term" value="F:ATP-dependent FeS chaperone activity"/>
    <property type="evidence" value="ECO:0007669"/>
    <property type="project" value="InterPro"/>
</dbReference>
<keyword evidence="1" id="KW-0479">Metal-binding</keyword>
<dbReference type="PANTHER" id="PTHR42961:SF2">
    <property type="entry name" value="IRON-SULFUR PROTEIN NUBPL"/>
    <property type="match status" value="1"/>
</dbReference>
<evidence type="ECO:0000313" key="11">
    <source>
        <dbReference type="Proteomes" id="UP001230188"/>
    </source>
</evidence>
<comment type="caution">
    <text evidence="10">The sequence shown here is derived from an EMBL/GenBank/DDBJ whole genome shotgun (WGS) entry which is preliminary data.</text>
</comment>
<dbReference type="Pfam" id="PF10609">
    <property type="entry name" value="ParA"/>
    <property type="match status" value="1"/>
</dbReference>